<dbReference type="EMBL" id="AZXY01000006">
    <property type="protein sequence ID" value="KSZ58127.1"/>
    <property type="molecule type" value="Genomic_DNA"/>
</dbReference>
<comment type="caution">
    <text evidence="2">The sequence shown here is derived from an EMBL/GenBank/DDBJ whole genome shotgun (WGS) entry which is preliminary data.</text>
</comment>
<dbReference type="Proteomes" id="UP000053060">
    <property type="component" value="Unassembled WGS sequence"/>
</dbReference>
<feature type="chain" id="PRO_5038682492" evidence="1">
    <location>
        <begin position="27"/>
        <end position="147"/>
    </location>
</feature>
<organism evidence="2 3">
    <name type="scientific">Rhodococcus pyridinivorans KG-16</name>
    <dbReference type="NCBI Taxonomy" id="1441730"/>
    <lineage>
        <taxon>Bacteria</taxon>
        <taxon>Bacillati</taxon>
        <taxon>Actinomycetota</taxon>
        <taxon>Actinomycetes</taxon>
        <taxon>Mycobacteriales</taxon>
        <taxon>Nocardiaceae</taxon>
        <taxon>Rhodococcus</taxon>
    </lineage>
</organism>
<dbReference type="PATRIC" id="fig|1441730.3.peg.2707"/>
<reference evidence="2 3" key="2">
    <citation type="journal article" date="2016" name="Genome Announc.">
        <title>Draft Genome Sequence of a Versatile Hydrocarbon-Degrading Bacterium, Rhodococcus pyridinivorans Strain KG-16, Collected from Oil Fields in India.</title>
        <authorList>
            <person name="Aggarwal R.K."/>
            <person name="Dawar C."/>
            <person name="Phanindranath R."/>
            <person name="Mutnuri L."/>
            <person name="Dayal A.M."/>
        </authorList>
    </citation>
    <scope>NUCLEOTIDE SEQUENCE [LARGE SCALE GENOMIC DNA]</scope>
    <source>
        <strain evidence="2 3">KG-16</strain>
    </source>
</reference>
<keyword evidence="1" id="KW-0732">Signal</keyword>
<evidence type="ECO:0000256" key="1">
    <source>
        <dbReference type="SAM" id="SignalP"/>
    </source>
</evidence>
<accession>A0A0V9UJE3</accession>
<feature type="signal peptide" evidence="1">
    <location>
        <begin position="1"/>
        <end position="26"/>
    </location>
</feature>
<reference evidence="3" key="1">
    <citation type="submission" date="2015-01" db="EMBL/GenBank/DDBJ databases">
        <title>Draft genome sequence of Rhodococcus pyridinivorans strain KG-16, a hydrocarbon-degrading bacterium.</title>
        <authorList>
            <person name="Aggarwal R.K."/>
            <person name="Dawar C."/>
        </authorList>
    </citation>
    <scope>NUCLEOTIDE SEQUENCE [LARGE SCALE GENOMIC DNA]</scope>
    <source>
        <strain evidence="3">KG-16</strain>
    </source>
</reference>
<gene>
    <name evidence="2" type="ORF">Z045_13035</name>
</gene>
<evidence type="ECO:0000313" key="3">
    <source>
        <dbReference type="Proteomes" id="UP000053060"/>
    </source>
</evidence>
<dbReference type="GeneID" id="86863994"/>
<dbReference type="RefSeq" id="WP_060652249.1">
    <property type="nucleotide sequence ID" value="NZ_AZXY01000006.1"/>
</dbReference>
<sequence>MKSNTTLGRVASVGVAAAVTAGLAVAGTSTASADSNWTTFTNTVGLHLDTGSSGYAGNATPFIDAPVVLRTDPASPELPFWIGGIGSPFCPCTVHWHNETTGERGKVRANSTLLPSETGAGEISAYVTIDGNVSVTAVRGVANWTAR</sequence>
<name>A0A0V9UJE3_9NOCA</name>
<proteinExistence type="predicted"/>
<evidence type="ECO:0000313" key="2">
    <source>
        <dbReference type="EMBL" id="KSZ58127.1"/>
    </source>
</evidence>
<dbReference type="AlphaFoldDB" id="A0A0V9UJE3"/>
<protein>
    <submittedName>
        <fullName evidence="2">Uncharacterized protein</fullName>
    </submittedName>
</protein>